<evidence type="ECO:0000256" key="2">
    <source>
        <dbReference type="ARBA" id="ARBA00023157"/>
    </source>
</evidence>
<comment type="caution">
    <text evidence="6">The sequence shown here is derived from an EMBL/GenBank/DDBJ whole genome shotgun (WGS) entry which is preliminary data.</text>
</comment>
<dbReference type="CDD" id="cd02947">
    <property type="entry name" value="TRX_family"/>
    <property type="match status" value="1"/>
</dbReference>
<dbReference type="InterPro" id="IPR036249">
    <property type="entry name" value="Thioredoxin-like_sf"/>
</dbReference>
<feature type="domain" description="Thioredoxin" evidence="5">
    <location>
        <begin position="29"/>
        <end position="154"/>
    </location>
</feature>
<dbReference type="PROSITE" id="PS51352">
    <property type="entry name" value="THIOREDOXIN_2"/>
    <property type="match status" value="1"/>
</dbReference>
<name>A0AA38FSF7_TAXCH</name>
<organism evidence="6 7">
    <name type="scientific">Taxus chinensis</name>
    <name type="common">Chinese yew</name>
    <name type="synonym">Taxus wallichiana var. chinensis</name>
    <dbReference type="NCBI Taxonomy" id="29808"/>
    <lineage>
        <taxon>Eukaryota</taxon>
        <taxon>Viridiplantae</taxon>
        <taxon>Streptophyta</taxon>
        <taxon>Embryophyta</taxon>
        <taxon>Tracheophyta</taxon>
        <taxon>Spermatophyta</taxon>
        <taxon>Pinopsida</taxon>
        <taxon>Pinidae</taxon>
        <taxon>Conifers II</taxon>
        <taxon>Cupressales</taxon>
        <taxon>Taxaceae</taxon>
        <taxon>Taxus</taxon>
    </lineage>
</organism>
<dbReference type="InterPro" id="IPR013766">
    <property type="entry name" value="Thioredoxin_domain"/>
</dbReference>
<gene>
    <name evidence="6" type="ORF">KI387_036700</name>
</gene>
<dbReference type="Pfam" id="PF00085">
    <property type="entry name" value="Thioredoxin"/>
    <property type="match status" value="1"/>
</dbReference>
<dbReference type="PRINTS" id="PR00421">
    <property type="entry name" value="THIOREDOXIN"/>
</dbReference>
<evidence type="ECO:0000313" key="6">
    <source>
        <dbReference type="EMBL" id="KAH9308789.1"/>
    </source>
</evidence>
<evidence type="ECO:0000256" key="4">
    <source>
        <dbReference type="ARBA" id="ARBA00038337"/>
    </source>
</evidence>
<dbReference type="PANTHER" id="PTHR46115">
    <property type="entry name" value="THIOREDOXIN-LIKE PROTEIN 1"/>
    <property type="match status" value="1"/>
</dbReference>
<dbReference type="OMA" id="VIDFCAN"/>
<keyword evidence="7" id="KW-1185">Reference proteome</keyword>
<keyword evidence="1" id="KW-0249">Electron transport</keyword>
<protein>
    <recommendedName>
        <fullName evidence="5">Thioredoxin domain-containing protein</fullName>
    </recommendedName>
</protein>
<dbReference type="Gene3D" id="3.40.30.10">
    <property type="entry name" value="Glutaredoxin"/>
    <property type="match status" value="1"/>
</dbReference>
<keyword evidence="3" id="KW-0676">Redox-active center</keyword>
<evidence type="ECO:0000313" key="7">
    <source>
        <dbReference type="Proteomes" id="UP000824469"/>
    </source>
</evidence>
<proteinExistence type="inferred from homology"/>
<sequence>HILDTVAFYHITRGRQSEIHMGICFSQENTVTEGTASQEMASSHGNVHIINSKQEWEAKIFEATTNGKIAVVDFTAAWCGPCKMIAPFYSELSEKYPQLLFLKVDVDDMADLTATWDVRAMPTFIFIKDGKQIDKLVGANKPELEKKVINYATAA</sequence>
<accession>A0AA38FSF7</accession>
<dbReference type="EMBL" id="JAHRHJ020000007">
    <property type="protein sequence ID" value="KAH9308789.1"/>
    <property type="molecule type" value="Genomic_DNA"/>
</dbReference>
<dbReference type="InterPro" id="IPR017937">
    <property type="entry name" value="Thioredoxin_CS"/>
</dbReference>
<reference evidence="6 7" key="1">
    <citation type="journal article" date="2021" name="Nat. Plants">
        <title>The Taxus genome provides insights into paclitaxel biosynthesis.</title>
        <authorList>
            <person name="Xiong X."/>
            <person name="Gou J."/>
            <person name="Liao Q."/>
            <person name="Li Y."/>
            <person name="Zhou Q."/>
            <person name="Bi G."/>
            <person name="Li C."/>
            <person name="Du R."/>
            <person name="Wang X."/>
            <person name="Sun T."/>
            <person name="Guo L."/>
            <person name="Liang H."/>
            <person name="Lu P."/>
            <person name="Wu Y."/>
            <person name="Zhang Z."/>
            <person name="Ro D.K."/>
            <person name="Shang Y."/>
            <person name="Huang S."/>
            <person name="Yan J."/>
        </authorList>
    </citation>
    <scope>NUCLEOTIDE SEQUENCE [LARGE SCALE GENOMIC DNA]</scope>
    <source>
        <strain evidence="6">Ta-2019</strain>
    </source>
</reference>
<evidence type="ECO:0000256" key="1">
    <source>
        <dbReference type="ARBA" id="ARBA00022982"/>
    </source>
</evidence>
<evidence type="ECO:0000259" key="5">
    <source>
        <dbReference type="PROSITE" id="PS51352"/>
    </source>
</evidence>
<feature type="non-terminal residue" evidence="6">
    <location>
        <position position="155"/>
    </location>
</feature>
<dbReference type="FunFam" id="3.40.30.10:FF:000245">
    <property type="entry name" value="Thioredoxin"/>
    <property type="match status" value="1"/>
</dbReference>
<dbReference type="Proteomes" id="UP000824469">
    <property type="component" value="Unassembled WGS sequence"/>
</dbReference>
<dbReference type="AlphaFoldDB" id="A0AA38FSF7"/>
<comment type="similarity">
    <text evidence="4">Belongs to the thioredoxin family. Plant F-type subfamily.</text>
</comment>
<evidence type="ECO:0000256" key="3">
    <source>
        <dbReference type="ARBA" id="ARBA00023284"/>
    </source>
</evidence>
<dbReference type="SUPFAM" id="SSF52833">
    <property type="entry name" value="Thioredoxin-like"/>
    <property type="match status" value="1"/>
</dbReference>
<keyword evidence="2" id="KW-1015">Disulfide bond</keyword>
<keyword evidence="1" id="KW-0813">Transport</keyword>
<dbReference type="PROSITE" id="PS00194">
    <property type="entry name" value="THIOREDOXIN_1"/>
    <property type="match status" value="1"/>
</dbReference>